<accession>A0AAN4ZJZ1</accession>
<evidence type="ECO:0000313" key="3">
    <source>
        <dbReference type="EMBL" id="GMR42653.1"/>
    </source>
</evidence>
<feature type="transmembrane region" description="Helical" evidence="1">
    <location>
        <begin position="101"/>
        <end position="123"/>
    </location>
</feature>
<evidence type="ECO:0000256" key="2">
    <source>
        <dbReference type="SAM" id="SignalP"/>
    </source>
</evidence>
<feature type="chain" id="PRO_5042922631" description="G protein-coupled receptor" evidence="2">
    <location>
        <begin position="20"/>
        <end position="203"/>
    </location>
</feature>
<sequence>IMLSSLLFPFLLSALSSSAVKIPVTTTEMAIYHNASLSTPASKCIPPSNLTRSVPRSLFVHASPSESKNISAVVIRVAPPPNVAAPNQIRPRLAIDMIENAYLFLACLVMFALLNVLVIDYAYGGPLFIEALPEESLFTARPVQQIRPVSASVAAPSTAPADPIHSAKWATLNKTSPKSVIPKPILSVKRTRVSRKEGSDTEC</sequence>
<keyword evidence="1" id="KW-0472">Membrane</keyword>
<name>A0AAN4ZJZ1_9BILA</name>
<keyword evidence="4" id="KW-1185">Reference proteome</keyword>
<dbReference type="AlphaFoldDB" id="A0AAN4ZJZ1"/>
<dbReference type="Proteomes" id="UP001328107">
    <property type="component" value="Unassembled WGS sequence"/>
</dbReference>
<evidence type="ECO:0008006" key="5">
    <source>
        <dbReference type="Google" id="ProtNLM"/>
    </source>
</evidence>
<keyword evidence="2" id="KW-0732">Signal</keyword>
<keyword evidence="1" id="KW-0812">Transmembrane</keyword>
<proteinExistence type="predicted"/>
<comment type="caution">
    <text evidence="3">The sequence shown here is derived from an EMBL/GenBank/DDBJ whole genome shotgun (WGS) entry which is preliminary data.</text>
</comment>
<protein>
    <recommendedName>
        <fullName evidence="5">G protein-coupled receptor</fullName>
    </recommendedName>
</protein>
<reference evidence="4" key="1">
    <citation type="submission" date="2022-10" db="EMBL/GenBank/DDBJ databases">
        <title>Genome assembly of Pristionchus species.</title>
        <authorList>
            <person name="Yoshida K."/>
            <person name="Sommer R.J."/>
        </authorList>
    </citation>
    <scope>NUCLEOTIDE SEQUENCE [LARGE SCALE GENOMIC DNA]</scope>
    <source>
        <strain evidence="4">RS5460</strain>
    </source>
</reference>
<evidence type="ECO:0000313" key="4">
    <source>
        <dbReference type="Proteomes" id="UP001328107"/>
    </source>
</evidence>
<evidence type="ECO:0000256" key="1">
    <source>
        <dbReference type="SAM" id="Phobius"/>
    </source>
</evidence>
<feature type="signal peptide" evidence="2">
    <location>
        <begin position="1"/>
        <end position="19"/>
    </location>
</feature>
<feature type="non-terminal residue" evidence="3">
    <location>
        <position position="1"/>
    </location>
</feature>
<keyword evidence="1" id="KW-1133">Transmembrane helix</keyword>
<dbReference type="EMBL" id="BTRK01000003">
    <property type="protein sequence ID" value="GMR42653.1"/>
    <property type="molecule type" value="Genomic_DNA"/>
</dbReference>
<gene>
    <name evidence="3" type="ORF">PMAYCL1PPCAC_12848</name>
</gene>
<organism evidence="3 4">
    <name type="scientific">Pristionchus mayeri</name>
    <dbReference type="NCBI Taxonomy" id="1317129"/>
    <lineage>
        <taxon>Eukaryota</taxon>
        <taxon>Metazoa</taxon>
        <taxon>Ecdysozoa</taxon>
        <taxon>Nematoda</taxon>
        <taxon>Chromadorea</taxon>
        <taxon>Rhabditida</taxon>
        <taxon>Rhabditina</taxon>
        <taxon>Diplogasteromorpha</taxon>
        <taxon>Diplogasteroidea</taxon>
        <taxon>Neodiplogasteridae</taxon>
        <taxon>Pristionchus</taxon>
    </lineage>
</organism>